<evidence type="ECO:0000259" key="10">
    <source>
        <dbReference type="PROSITE" id="PS50263"/>
    </source>
</evidence>
<evidence type="ECO:0000256" key="2">
    <source>
        <dbReference type="ARBA" id="ARBA00010065"/>
    </source>
</evidence>
<dbReference type="Proteomes" id="UP000028980">
    <property type="component" value="Unassembled WGS sequence"/>
</dbReference>
<feature type="transmembrane region" description="Helical" evidence="9">
    <location>
        <begin position="20"/>
        <end position="43"/>
    </location>
</feature>
<keyword evidence="5 9" id="KW-0812">Transmembrane</keyword>
<dbReference type="InterPro" id="IPR036526">
    <property type="entry name" value="C-N_Hydrolase_sf"/>
</dbReference>
<comment type="subcellular location">
    <subcellularLocation>
        <location evidence="1 9">Cell membrane</location>
        <topology evidence="1 9">Multi-pass membrane protein</topology>
    </subcellularLocation>
</comment>
<dbReference type="Pfam" id="PF00795">
    <property type="entry name" value="CN_hydrolase"/>
    <property type="match status" value="1"/>
</dbReference>
<evidence type="ECO:0000256" key="8">
    <source>
        <dbReference type="ARBA" id="ARBA00023315"/>
    </source>
</evidence>
<name>A0A081DAD5_NONUL</name>
<dbReference type="CDD" id="cd07571">
    <property type="entry name" value="ALP_N-acyl_transferase"/>
    <property type="match status" value="1"/>
</dbReference>
<comment type="function">
    <text evidence="9">Catalyzes the phospholipid dependent N-acylation of the N-terminal cysteine of apolipoprotein, the last step in lipoprotein maturation.</text>
</comment>
<dbReference type="UniPathway" id="UPA00666"/>
<evidence type="ECO:0000256" key="5">
    <source>
        <dbReference type="ARBA" id="ARBA00022692"/>
    </source>
</evidence>
<dbReference type="HAMAP" id="MF_01148">
    <property type="entry name" value="Lnt"/>
    <property type="match status" value="1"/>
</dbReference>
<feature type="transmembrane region" description="Helical" evidence="9">
    <location>
        <begin position="81"/>
        <end position="100"/>
    </location>
</feature>
<feature type="transmembrane region" description="Helical" evidence="9">
    <location>
        <begin position="112"/>
        <end position="130"/>
    </location>
</feature>
<dbReference type="SUPFAM" id="SSF56317">
    <property type="entry name" value="Carbon-nitrogen hydrolase"/>
    <property type="match status" value="1"/>
</dbReference>
<keyword evidence="8 9" id="KW-0012">Acyltransferase</keyword>
<dbReference type="Pfam" id="PF20154">
    <property type="entry name" value="LNT_N"/>
    <property type="match status" value="1"/>
</dbReference>
<dbReference type="InterPro" id="IPR045378">
    <property type="entry name" value="LNT_N"/>
</dbReference>
<feature type="domain" description="CN hydrolase" evidence="10">
    <location>
        <begin position="223"/>
        <end position="497"/>
    </location>
</feature>
<dbReference type="PROSITE" id="PS50263">
    <property type="entry name" value="CN_HYDROLASE"/>
    <property type="match status" value="1"/>
</dbReference>
<dbReference type="EC" id="2.3.1.269" evidence="9"/>
<keyword evidence="3 9" id="KW-1003">Cell membrane</keyword>
<evidence type="ECO:0000256" key="3">
    <source>
        <dbReference type="ARBA" id="ARBA00022475"/>
    </source>
</evidence>
<evidence type="ECO:0000313" key="12">
    <source>
        <dbReference type="Proteomes" id="UP000028980"/>
    </source>
</evidence>
<keyword evidence="7 9" id="KW-0472">Membrane</keyword>
<dbReference type="InterPro" id="IPR004563">
    <property type="entry name" value="Apolipo_AcylTrfase"/>
</dbReference>
<dbReference type="EMBL" id="BBLG01000003">
    <property type="protein sequence ID" value="GAK75881.1"/>
    <property type="molecule type" value="Genomic_DNA"/>
</dbReference>
<sequence>MKYSSILLALLSGILLWLGWPTYGFPLLLFGAFVPLLFAELHIRKSELRFKGWRVLGLSYLSFFIWNISTTWWLYLATGFGMWFAVLVNSLLMALVFLCYHKFARKVSQGAAFTFLSCLWISFEYMHLQWDFSWPWLNLGNGFSEYVSWIQWYEYTGTFGGTLWIWLLNVILFYTIFKLKNYGFTVIQALKKSVLPALMILIPIGISQIILFSYFEVNKDSGTDVVIVQPNIDPYEEKYSFTNDKVTQLITNLALPEITQNTEFLIAPETVIADNIRISQVNYHPTLQSLRGNFASYPNLSYLGGISLVDVFKNPDQATNQTNLASDRVTYYNDYNSAMFFNQLGPVELYHKSKLVVGIENFPYKSILKPILGDAMIDLGGTVATKTTQEERSVFTSLNETKVASIICYESVYGEYVTGYINNGAQFLAIITNDAWWGNTQGHQQHLSLARLRAIESRRWITRSANTGISAIIDHRGKIIQSLGYGKQGAINGTIRKRDDITFYVQHGDYIARIAIFMGVFTLLFGFTRRRKKRT</sequence>
<evidence type="ECO:0000256" key="7">
    <source>
        <dbReference type="ARBA" id="ARBA00023136"/>
    </source>
</evidence>
<dbReference type="PANTHER" id="PTHR38686:SF1">
    <property type="entry name" value="APOLIPOPROTEIN N-ACYLTRANSFERASE"/>
    <property type="match status" value="1"/>
</dbReference>
<keyword evidence="11" id="KW-0449">Lipoprotein</keyword>
<comment type="pathway">
    <text evidence="9">Protein modification; lipoprotein biosynthesis (N-acyl transfer).</text>
</comment>
<protein>
    <recommendedName>
        <fullName evidence="9">Apolipoprotein N-acyltransferase</fullName>
        <shortName evidence="9">ALP N-acyltransferase</shortName>
        <ecNumber evidence="9">2.3.1.269</ecNumber>
    </recommendedName>
</protein>
<comment type="caution">
    <text evidence="11">The sequence shown here is derived from an EMBL/GenBank/DDBJ whole genome shotgun (WGS) entry which is preliminary data.</text>
</comment>
<comment type="catalytic activity">
    <reaction evidence="9">
        <text>N-terminal S-1,2-diacyl-sn-glyceryl-L-cysteinyl-[lipoprotein] + a glycerophospholipid = N-acyl-S-1,2-diacyl-sn-glyceryl-L-cysteinyl-[lipoprotein] + a 2-acyl-sn-glycero-3-phospholipid + H(+)</text>
        <dbReference type="Rhea" id="RHEA:48228"/>
        <dbReference type="Rhea" id="RHEA-COMP:14681"/>
        <dbReference type="Rhea" id="RHEA-COMP:14684"/>
        <dbReference type="ChEBI" id="CHEBI:15378"/>
        <dbReference type="ChEBI" id="CHEBI:136912"/>
        <dbReference type="ChEBI" id="CHEBI:140656"/>
        <dbReference type="ChEBI" id="CHEBI:140657"/>
        <dbReference type="ChEBI" id="CHEBI:140660"/>
        <dbReference type="EC" id="2.3.1.269"/>
    </reaction>
</comment>
<evidence type="ECO:0000313" key="11">
    <source>
        <dbReference type="EMBL" id="GAK75881.1"/>
    </source>
</evidence>
<dbReference type="GO" id="GO:0016410">
    <property type="term" value="F:N-acyltransferase activity"/>
    <property type="evidence" value="ECO:0007669"/>
    <property type="project" value="UniProtKB-UniRule"/>
</dbReference>
<accession>A0A081DAD5</accession>
<proteinExistence type="inferred from homology"/>
<gene>
    <name evidence="9" type="primary">lnt</name>
    <name evidence="11" type="ORF">JCM19296_1478</name>
</gene>
<evidence type="ECO:0000256" key="1">
    <source>
        <dbReference type="ARBA" id="ARBA00004651"/>
    </source>
</evidence>
<dbReference type="PANTHER" id="PTHR38686">
    <property type="entry name" value="APOLIPOPROTEIN N-ACYLTRANSFERASE"/>
    <property type="match status" value="1"/>
</dbReference>
<organism evidence="11 12">
    <name type="scientific">Nonlabens ulvanivorans</name>
    <name type="common">Persicivirga ulvanivorans</name>
    <dbReference type="NCBI Taxonomy" id="906888"/>
    <lineage>
        <taxon>Bacteria</taxon>
        <taxon>Pseudomonadati</taxon>
        <taxon>Bacteroidota</taxon>
        <taxon>Flavobacteriia</taxon>
        <taxon>Flavobacteriales</taxon>
        <taxon>Flavobacteriaceae</taxon>
        <taxon>Nonlabens</taxon>
    </lineage>
</organism>
<evidence type="ECO:0000256" key="6">
    <source>
        <dbReference type="ARBA" id="ARBA00022989"/>
    </source>
</evidence>
<comment type="similarity">
    <text evidence="2 9">Belongs to the CN hydrolase family. Apolipoprotein N-acyltransferase subfamily.</text>
</comment>
<keyword evidence="4 9" id="KW-0808">Transferase</keyword>
<dbReference type="GO" id="GO:0005886">
    <property type="term" value="C:plasma membrane"/>
    <property type="evidence" value="ECO:0007669"/>
    <property type="project" value="UniProtKB-SubCell"/>
</dbReference>
<dbReference type="InterPro" id="IPR003010">
    <property type="entry name" value="C-N_Hydrolase"/>
</dbReference>
<evidence type="ECO:0000256" key="9">
    <source>
        <dbReference type="HAMAP-Rule" id="MF_01148"/>
    </source>
</evidence>
<feature type="transmembrane region" description="Helical" evidence="9">
    <location>
        <begin position="194"/>
        <end position="215"/>
    </location>
</feature>
<reference evidence="11 12" key="1">
    <citation type="journal article" date="2014" name="Genome Announc.">
        <title>Draft Genome Sequences of Marine Flavobacterium Nonlabens Strains NR17, NR24, NR27, NR32, NR33, and Ara13.</title>
        <authorList>
            <person name="Nakanishi M."/>
            <person name="Meirelles P."/>
            <person name="Suzuki R."/>
            <person name="Takatani N."/>
            <person name="Mino S."/>
            <person name="Suda W."/>
            <person name="Oshima K."/>
            <person name="Hattori M."/>
            <person name="Ohkuma M."/>
            <person name="Hosokawa M."/>
            <person name="Miyashita K."/>
            <person name="Thompson F.L."/>
            <person name="Niwa A."/>
            <person name="Sawabe T."/>
            <person name="Sawabe T."/>
        </authorList>
    </citation>
    <scope>NUCLEOTIDE SEQUENCE [LARGE SCALE GENOMIC DNA]</scope>
    <source>
        <strain evidence="12">JCM19296</strain>
    </source>
</reference>
<dbReference type="NCBIfam" id="TIGR00546">
    <property type="entry name" value="lnt"/>
    <property type="match status" value="1"/>
</dbReference>
<feature type="transmembrane region" description="Helical" evidence="9">
    <location>
        <begin position="55"/>
        <end position="75"/>
    </location>
</feature>
<feature type="transmembrane region" description="Helical" evidence="9">
    <location>
        <begin position="510"/>
        <end position="528"/>
    </location>
</feature>
<evidence type="ECO:0000256" key="4">
    <source>
        <dbReference type="ARBA" id="ARBA00022679"/>
    </source>
</evidence>
<dbReference type="Gene3D" id="3.60.110.10">
    <property type="entry name" value="Carbon-nitrogen hydrolase"/>
    <property type="match status" value="1"/>
</dbReference>
<feature type="transmembrane region" description="Helical" evidence="9">
    <location>
        <begin position="150"/>
        <end position="174"/>
    </location>
</feature>
<keyword evidence="6 9" id="KW-1133">Transmembrane helix</keyword>
<dbReference type="GO" id="GO:0042158">
    <property type="term" value="P:lipoprotein biosynthetic process"/>
    <property type="evidence" value="ECO:0007669"/>
    <property type="project" value="UniProtKB-UniRule"/>
</dbReference>
<dbReference type="AlphaFoldDB" id="A0A081DAD5"/>